<accession>A0AAW4L5F9</accession>
<keyword evidence="9" id="KW-1185">Reference proteome</keyword>
<name>A0AAW4L5F9_9BACT</name>
<evidence type="ECO:0000256" key="3">
    <source>
        <dbReference type="ARBA" id="ARBA00022692"/>
    </source>
</evidence>
<evidence type="ECO:0000259" key="7">
    <source>
        <dbReference type="Pfam" id="PF00892"/>
    </source>
</evidence>
<feature type="transmembrane region" description="Helical" evidence="6">
    <location>
        <begin position="103"/>
        <end position="122"/>
    </location>
</feature>
<evidence type="ECO:0000313" key="8">
    <source>
        <dbReference type="EMBL" id="MBT0665055.1"/>
    </source>
</evidence>
<feature type="transmembrane region" description="Helical" evidence="6">
    <location>
        <begin position="157"/>
        <end position="176"/>
    </location>
</feature>
<evidence type="ECO:0000256" key="4">
    <source>
        <dbReference type="ARBA" id="ARBA00022989"/>
    </source>
</evidence>
<proteinExistence type="predicted"/>
<sequence length="303" mass="33615">MENNSVRENQPSPLKVYSFLILTTFFWGGSFLFNKLGLKEVPPTNFVFIRFLLASVIMLIVCSTRLRGLTLDIVRRGALVGLALGMTNLMFVFGVRGTSISRAGILNNMFVLFIPLVCALVWRDRVGRANMAGIVLAVVGIWLLASGGAGFNQGDLISTLCAAFIAIHIISVSKVLRNDDVYLISLVQFITVAIMSGTAVLLTGSHVYSISQTGILSLVYCAIFPTVLCFTLQNRYQRYTTPTRAGLVYTLDPVWSLVAGFIFLGERLGTREWIGCGLIFLAVLVPLLFRLIVEWRLRERYKE</sequence>
<reference evidence="8 9" key="1">
    <citation type="submission" date="2021-05" db="EMBL/GenBank/DDBJ databases">
        <title>The draft genome of Geobacter pelophilus DSM 12255.</title>
        <authorList>
            <person name="Xu Z."/>
            <person name="Masuda Y."/>
            <person name="Itoh H."/>
            <person name="Senoo K."/>
        </authorList>
    </citation>
    <scope>NUCLEOTIDE SEQUENCE [LARGE SCALE GENOMIC DNA]</scope>
    <source>
        <strain evidence="8 9">DSM 12255</strain>
    </source>
</reference>
<feature type="domain" description="EamA" evidence="7">
    <location>
        <begin position="154"/>
        <end position="285"/>
    </location>
</feature>
<dbReference type="GO" id="GO:0005886">
    <property type="term" value="C:plasma membrane"/>
    <property type="evidence" value="ECO:0007669"/>
    <property type="project" value="UniProtKB-SubCell"/>
</dbReference>
<feature type="transmembrane region" description="Helical" evidence="6">
    <location>
        <begin position="46"/>
        <end position="66"/>
    </location>
</feature>
<dbReference type="Pfam" id="PF00892">
    <property type="entry name" value="EamA"/>
    <property type="match status" value="2"/>
</dbReference>
<dbReference type="EMBL" id="JAHCVJ010000004">
    <property type="protein sequence ID" value="MBT0665055.1"/>
    <property type="molecule type" value="Genomic_DNA"/>
</dbReference>
<feature type="transmembrane region" description="Helical" evidence="6">
    <location>
        <begin position="271"/>
        <end position="293"/>
    </location>
</feature>
<evidence type="ECO:0000256" key="5">
    <source>
        <dbReference type="ARBA" id="ARBA00023136"/>
    </source>
</evidence>
<keyword evidence="3 6" id="KW-0812">Transmembrane</keyword>
<feature type="transmembrane region" description="Helical" evidence="6">
    <location>
        <begin position="129"/>
        <end position="151"/>
    </location>
</feature>
<feature type="transmembrane region" description="Helical" evidence="6">
    <location>
        <begin position="183"/>
        <end position="202"/>
    </location>
</feature>
<dbReference type="Proteomes" id="UP000811899">
    <property type="component" value="Unassembled WGS sequence"/>
</dbReference>
<protein>
    <submittedName>
        <fullName evidence="8">DMT family transporter</fullName>
    </submittedName>
</protein>
<dbReference type="RefSeq" id="WP_214171816.1">
    <property type="nucleotide sequence ID" value="NZ_JAHCVJ010000004.1"/>
</dbReference>
<dbReference type="InterPro" id="IPR000620">
    <property type="entry name" value="EamA_dom"/>
</dbReference>
<dbReference type="InterPro" id="IPR037185">
    <property type="entry name" value="EmrE-like"/>
</dbReference>
<evidence type="ECO:0000256" key="2">
    <source>
        <dbReference type="ARBA" id="ARBA00022475"/>
    </source>
</evidence>
<keyword evidence="4 6" id="KW-1133">Transmembrane helix</keyword>
<dbReference type="AlphaFoldDB" id="A0AAW4L5F9"/>
<feature type="transmembrane region" description="Helical" evidence="6">
    <location>
        <begin position="16"/>
        <end position="34"/>
    </location>
</feature>
<dbReference type="SUPFAM" id="SSF103481">
    <property type="entry name" value="Multidrug resistance efflux transporter EmrE"/>
    <property type="match status" value="2"/>
</dbReference>
<dbReference type="PANTHER" id="PTHR42920">
    <property type="entry name" value="OS03G0707200 PROTEIN-RELATED"/>
    <property type="match status" value="1"/>
</dbReference>
<feature type="transmembrane region" description="Helical" evidence="6">
    <location>
        <begin position="78"/>
        <end position="97"/>
    </location>
</feature>
<feature type="transmembrane region" description="Helical" evidence="6">
    <location>
        <begin position="214"/>
        <end position="233"/>
    </location>
</feature>
<keyword evidence="5 6" id="KW-0472">Membrane</keyword>
<evidence type="ECO:0000313" key="9">
    <source>
        <dbReference type="Proteomes" id="UP000811899"/>
    </source>
</evidence>
<dbReference type="InterPro" id="IPR051258">
    <property type="entry name" value="Diverse_Substrate_Transporter"/>
</dbReference>
<feature type="domain" description="EamA" evidence="7">
    <location>
        <begin position="16"/>
        <end position="144"/>
    </location>
</feature>
<evidence type="ECO:0000256" key="1">
    <source>
        <dbReference type="ARBA" id="ARBA00004651"/>
    </source>
</evidence>
<dbReference type="PANTHER" id="PTHR42920:SF5">
    <property type="entry name" value="EAMA DOMAIN-CONTAINING PROTEIN"/>
    <property type="match status" value="1"/>
</dbReference>
<feature type="transmembrane region" description="Helical" evidence="6">
    <location>
        <begin position="245"/>
        <end position="265"/>
    </location>
</feature>
<keyword evidence="2" id="KW-1003">Cell membrane</keyword>
<comment type="caution">
    <text evidence="8">The sequence shown here is derived from an EMBL/GenBank/DDBJ whole genome shotgun (WGS) entry which is preliminary data.</text>
</comment>
<organism evidence="8 9">
    <name type="scientific">Geoanaerobacter pelophilus</name>
    <dbReference type="NCBI Taxonomy" id="60036"/>
    <lineage>
        <taxon>Bacteria</taxon>
        <taxon>Pseudomonadati</taxon>
        <taxon>Thermodesulfobacteriota</taxon>
        <taxon>Desulfuromonadia</taxon>
        <taxon>Geobacterales</taxon>
        <taxon>Geobacteraceae</taxon>
        <taxon>Geoanaerobacter</taxon>
    </lineage>
</organism>
<comment type="subcellular location">
    <subcellularLocation>
        <location evidence="1">Cell membrane</location>
        <topology evidence="1">Multi-pass membrane protein</topology>
    </subcellularLocation>
</comment>
<evidence type="ECO:0000256" key="6">
    <source>
        <dbReference type="SAM" id="Phobius"/>
    </source>
</evidence>
<gene>
    <name evidence="8" type="ORF">KI809_12180</name>
</gene>